<dbReference type="Pfam" id="PF12937">
    <property type="entry name" value="F-box-like"/>
    <property type="match status" value="1"/>
</dbReference>
<keyword evidence="7" id="KW-1185">Reference proteome</keyword>
<comment type="caution">
    <text evidence="6">The sequence shown here is derived from an EMBL/GenBank/DDBJ whole genome shotgun (WGS) entry which is preliminary data.</text>
</comment>
<sequence length="501" mass="54701">MAAAAGPAGPEPAPELLDLPEDVLLRIGLQLALRERLALAGVCCKLRRLCAGPSELWRSLRVTLPAEEEGEEDALQQLVRFRRWLRPRLPAVEHLYLYAMGMRIAPVALIDELLAGSSAGMAHHPPLPLAHLTLIWHGPVNYLPSVLARLPALRALTFYDTRVRVAGPLLVAEHAGEPLPPLTDFTVDGGNLNCDEQGARAWLPWLPPTVTALKLSECNLRDLPNGLLRGLPRLRRQGGGQVQRNQLMVIPLTSALPSCTDLELLNMSFCGLRTFPSVVSVLTNLKILYLHGAFSSRAAASEMADWDALRPLTSLRFLAISGNRLPALPPAVAQMTHLHALHCEQNSFAALPLGPYLSGLRELLLGWHMALASPAALQAATRLSRLVLWRTALQEEPRDPGIDLPAEAGEALVEALAAMPVLRRVDDDMKRPGAYLLHPAVAQAMWRMGQRCPHLQLGVLQGSSIGWGMARLQEAEREEAEQQQQQQQGQMQQQGQPGAAP</sequence>
<evidence type="ECO:0000256" key="2">
    <source>
        <dbReference type="ARBA" id="ARBA00022614"/>
    </source>
</evidence>
<dbReference type="GO" id="GO:0005930">
    <property type="term" value="C:axoneme"/>
    <property type="evidence" value="ECO:0007669"/>
    <property type="project" value="UniProtKB-SubCell"/>
</dbReference>
<dbReference type="InterPro" id="IPR036047">
    <property type="entry name" value="F-box-like_dom_sf"/>
</dbReference>
<dbReference type="InterPro" id="IPR032675">
    <property type="entry name" value="LRR_dom_sf"/>
</dbReference>
<protein>
    <recommendedName>
        <fullName evidence="5">F-box domain-containing protein</fullName>
    </recommendedName>
</protein>
<evidence type="ECO:0000256" key="4">
    <source>
        <dbReference type="SAM" id="MobiDB-lite"/>
    </source>
</evidence>
<accession>A0AAD5DSG3</accession>
<evidence type="ECO:0000256" key="3">
    <source>
        <dbReference type="ARBA" id="ARBA00022737"/>
    </source>
</evidence>
<gene>
    <name evidence="6" type="ORF">COHA_005121</name>
</gene>
<reference evidence="6" key="1">
    <citation type="submission" date="2020-11" db="EMBL/GenBank/DDBJ databases">
        <title>Chlorella ohadii genome sequencing and assembly.</title>
        <authorList>
            <person name="Murik O."/>
            <person name="Treves H."/>
            <person name="Kedem I."/>
            <person name="Shotland Y."/>
            <person name="Kaplan A."/>
        </authorList>
    </citation>
    <scope>NUCLEOTIDE SEQUENCE</scope>
    <source>
        <strain evidence="6">1</strain>
    </source>
</reference>
<dbReference type="EMBL" id="JADXDR010000067">
    <property type="protein sequence ID" value="KAI7841155.1"/>
    <property type="molecule type" value="Genomic_DNA"/>
</dbReference>
<dbReference type="SUPFAM" id="SSF52047">
    <property type="entry name" value="RNI-like"/>
    <property type="match status" value="1"/>
</dbReference>
<keyword evidence="2" id="KW-0433">Leucine-rich repeat</keyword>
<dbReference type="InterPro" id="IPR050216">
    <property type="entry name" value="LRR_domain-containing"/>
</dbReference>
<name>A0AAD5DSG3_9CHLO</name>
<organism evidence="6 7">
    <name type="scientific">Chlorella ohadii</name>
    <dbReference type="NCBI Taxonomy" id="2649997"/>
    <lineage>
        <taxon>Eukaryota</taxon>
        <taxon>Viridiplantae</taxon>
        <taxon>Chlorophyta</taxon>
        <taxon>core chlorophytes</taxon>
        <taxon>Trebouxiophyceae</taxon>
        <taxon>Chlorellales</taxon>
        <taxon>Chlorellaceae</taxon>
        <taxon>Chlorella clade</taxon>
        <taxon>Chlorella</taxon>
    </lineage>
</organism>
<dbReference type="InterPro" id="IPR001810">
    <property type="entry name" value="F-box_dom"/>
</dbReference>
<evidence type="ECO:0000313" key="6">
    <source>
        <dbReference type="EMBL" id="KAI7841155.1"/>
    </source>
</evidence>
<dbReference type="PANTHER" id="PTHR48051">
    <property type="match status" value="1"/>
</dbReference>
<feature type="compositionally biased region" description="Low complexity" evidence="4">
    <location>
        <begin position="482"/>
        <end position="501"/>
    </location>
</feature>
<evidence type="ECO:0000256" key="1">
    <source>
        <dbReference type="ARBA" id="ARBA00004430"/>
    </source>
</evidence>
<dbReference type="Gene3D" id="1.20.1280.50">
    <property type="match status" value="1"/>
</dbReference>
<proteinExistence type="predicted"/>
<dbReference type="SUPFAM" id="SSF81383">
    <property type="entry name" value="F-box domain"/>
    <property type="match status" value="1"/>
</dbReference>
<comment type="subcellular location">
    <subcellularLocation>
        <location evidence="1">Cytoplasm</location>
        <location evidence="1">Cytoskeleton</location>
        <location evidence="1">Cilium axoneme</location>
    </subcellularLocation>
</comment>
<evidence type="ECO:0000259" key="5">
    <source>
        <dbReference type="PROSITE" id="PS50181"/>
    </source>
</evidence>
<feature type="domain" description="F-box" evidence="5">
    <location>
        <begin position="13"/>
        <end position="60"/>
    </location>
</feature>
<dbReference type="Gene3D" id="3.80.10.10">
    <property type="entry name" value="Ribonuclease Inhibitor"/>
    <property type="match status" value="1"/>
</dbReference>
<dbReference type="CDD" id="cd09917">
    <property type="entry name" value="F-box_SF"/>
    <property type="match status" value="1"/>
</dbReference>
<dbReference type="AlphaFoldDB" id="A0AAD5DSG3"/>
<dbReference type="PANTHER" id="PTHR48051:SF1">
    <property type="entry name" value="RAS SUPPRESSOR PROTEIN 1"/>
    <property type="match status" value="1"/>
</dbReference>
<feature type="region of interest" description="Disordered" evidence="4">
    <location>
        <begin position="473"/>
        <end position="501"/>
    </location>
</feature>
<keyword evidence="3" id="KW-0677">Repeat</keyword>
<evidence type="ECO:0000313" key="7">
    <source>
        <dbReference type="Proteomes" id="UP001205105"/>
    </source>
</evidence>
<dbReference type="PROSITE" id="PS50181">
    <property type="entry name" value="FBOX"/>
    <property type="match status" value="1"/>
</dbReference>
<dbReference type="Proteomes" id="UP001205105">
    <property type="component" value="Unassembled WGS sequence"/>
</dbReference>